<organism evidence="1">
    <name type="scientific">freshwater metagenome</name>
    <dbReference type="NCBI Taxonomy" id="449393"/>
    <lineage>
        <taxon>unclassified sequences</taxon>
        <taxon>metagenomes</taxon>
        <taxon>ecological metagenomes</taxon>
    </lineage>
</organism>
<dbReference type="InterPro" id="IPR051082">
    <property type="entry name" value="Pentapeptide-BTB/POZ_domain"/>
</dbReference>
<gene>
    <name evidence="1" type="ORF">UFOPK2958_00770</name>
</gene>
<dbReference type="AlphaFoldDB" id="A0A6J6WPA3"/>
<dbReference type="InterPro" id="IPR001646">
    <property type="entry name" value="5peptide_repeat"/>
</dbReference>
<dbReference type="Pfam" id="PF13599">
    <property type="entry name" value="Pentapeptide_4"/>
    <property type="match status" value="1"/>
</dbReference>
<reference evidence="1" key="1">
    <citation type="submission" date="2020-05" db="EMBL/GenBank/DDBJ databases">
        <authorList>
            <person name="Chiriac C."/>
            <person name="Salcher M."/>
            <person name="Ghai R."/>
            <person name="Kavagutti S V."/>
        </authorList>
    </citation>
    <scope>NUCLEOTIDE SEQUENCE</scope>
</reference>
<name>A0A6J6WPA3_9ZZZZ</name>
<protein>
    <submittedName>
        <fullName evidence="1">Unannotated protein</fullName>
    </submittedName>
</protein>
<dbReference type="SUPFAM" id="SSF141571">
    <property type="entry name" value="Pentapeptide repeat-like"/>
    <property type="match status" value="1"/>
</dbReference>
<proteinExistence type="predicted"/>
<sequence>MKRLPLNTWLRGTALGLGAFAAGGIAMMSLSAFASDAPASTTTTTTSLPREVTALPTSATPNCYAAPFQGVNYSGCDLRGIHFSHVDLTHASFENAQLDDAVFDFAIFNHTSFENASLRGASFNESTFNSSIFTGSSLDTSLVHTSHGDGLSVGLPAWNAPATISVSSEGPQIDISPWFTRESVIGAVTQGSHCTIPMTGDGFSAYPVYMINCPSTGVQWGWENIFGSLVTLDRITVMNLSHEDAVADLPLQVRDCFGRTRLITVTVHLPDITNFTEGEPGEYWVY</sequence>
<evidence type="ECO:0000313" key="1">
    <source>
        <dbReference type="EMBL" id="CAB4784788.1"/>
    </source>
</evidence>
<dbReference type="Gene3D" id="2.160.20.80">
    <property type="entry name" value="E3 ubiquitin-protein ligase SopA"/>
    <property type="match status" value="1"/>
</dbReference>
<accession>A0A6J6WPA3</accession>
<dbReference type="PANTHER" id="PTHR14136:SF17">
    <property type="entry name" value="BTB_POZ DOMAIN-CONTAINING PROTEIN KCTD9"/>
    <property type="match status" value="1"/>
</dbReference>
<dbReference type="PANTHER" id="PTHR14136">
    <property type="entry name" value="BTB_POZ DOMAIN-CONTAINING PROTEIN KCTD9"/>
    <property type="match status" value="1"/>
</dbReference>
<dbReference type="EMBL" id="CAFAAB010000077">
    <property type="protein sequence ID" value="CAB4784788.1"/>
    <property type="molecule type" value="Genomic_DNA"/>
</dbReference>